<evidence type="ECO:0000313" key="3">
    <source>
        <dbReference type="Proteomes" id="UP000625780"/>
    </source>
</evidence>
<keyword evidence="1" id="KW-0472">Membrane</keyword>
<keyword evidence="3" id="KW-1185">Reference proteome</keyword>
<reference evidence="3" key="1">
    <citation type="journal article" date="2019" name="Int. J. Syst. Evol. Microbiol.">
        <title>The Global Catalogue of Microorganisms (GCM) 10K type strain sequencing project: providing services to taxonomists for standard genome sequencing and annotation.</title>
        <authorList>
            <consortium name="The Broad Institute Genomics Platform"/>
            <consortium name="The Broad Institute Genome Sequencing Center for Infectious Disease"/>
            <person name="Wu L."/>
            <person name="Ma J."/>
        </authorList>
    </citation>
    <scope>NUCLEOTIDE SEQUENCE [LARGE SCALE GENOMIC DNA]</scope>
    <source>
        <strain evidence="3">CGMCC 1.12606</strain>
    </source>
</reference>
<protein>
    <submittedName>
        <fullName evidence="2">Uncharacterized protein</fullName>
    </submittedName>
</protein>
<keyword evidence="1" id="KW-0812">Transmembrane</keyword>
<organism evidence="2 3">
    <name type="scientific">Muriicola marianensis</name>
    <dbReference type="NCBI Taxonomy" id="1324801"/>
    <lineage>
        <taxon>Bacteria</taxon>
        <taxon>Pseudomonadati</taxon>
        <taxon>Bacteroidota</taxon>
        <taxon>Flavobacteriia</taxon>
        <taxon>Flavobacteriales</taxon>
        <taxon>Flavobacteriaceae</taxon>
        <taxon>Muriicola</taxon>
    </lineage>
</organism>
<sequence length="62" mass="7022">MTQPETGPIKAGFFIPKDESDQNWSFQAISCLENSNMTRKPSTIISIYKSILIIIYTIITLL</sequence>
<evidence type="ECO:0000313" key="2">
    <source>
        <dbReference type="EMBL" id="GGD56438.1"/>
    </source>
</evidence>
<accession>A0ABQ1R506</accession>
<comment type="caution">
    <text evidence="2">The sequence shown here is derived from an EMBL/GenBank/DDBJ whole genome shotgun (WGS) entry which is preliminary data.</text>
</comment>
<proteinExistence type="predicted"/>
<name>A0ABQ1R506_9FLAO</name>
<feature type="transmembrane region" description="Helical" evidence="1">
    <location>
        <begin position="43"/>
        <end position="61"/>
    </location>
</feature>
<evidence type="ECO:0000256" key="1">
    <source>
        <dbReference type="SAM" id="Phobius"/>
    </source>
</evidence>
<dbReference type="EMBL" id="BMFH01000002">
    <property type="protein sequence ID" value="GGD56438.1"/>
    <property type="molecule type" value="Genomic_DNA"/>
</dbReference>
<gene>
    <name evidence="2" type="ORF">GCM10011361_23720</name>
</gene>
<keyword evidence="1" id="KW-1133">Transmembrane helix</keyword>
<dbReference type="Proteomes" id="UP000625780">
    <property type="component" value="Unassembled WGS sequence"/>
</dbReference>